<evidence type="ECO:0000313" key="2">
    <source>
        <dbReference type="Proteomes" id="UP000299102"/>
    </source>
</evidence>
<comment type="caution">
    <text evidence="1">The sequence shown here is derived from an EMBL/GenBank/DDBJ whole genome shotgun (WGS) entry which is preliminary data.</text>
</comment>
<sequence>MWGARPVTLLCRWQLHVQYNNIIPSTILYSVKAERVTPFVSQQLRLVIRRLLLDVTSPLDFHDVRILDNLQRTVDCNLDQVVSPRLTVTMVATREPFGSKNVVSCSLASHYKFW</sequence>
<proteinExistence type="predicted"/>
<protein>
    <submittedName>
        <fullName evidence="1">Uncharacterized protein</fullName>
    </submittedName>
</protein>
<name>A0A4C1YI41_EUMVA</name>
<evidence type="ECO:0000313" key="1">
    <source>
        <dbReference type="EMBL" id="GBP75836.1"/>
    </source>
</evidence>
<organism evidence="1 2">
    <name type="scientific">Eumeta variegata</name>
    <name type="common">Bagworm moth</name>
    <name type="synonym">Eumeta japonica</name>
    <dbReference type="NCBI Taxonomy" id="151549"/>
    <lineage>
        <taxon>Eukaryota</taxon>
        <taxon>Metazoa</taxon>
        <taxon>Ecdysozoa</taxon>
        <taxon>Arthropoda</taxon>
        <taxon>Hexapoda</taxon>
        <taxon>Insecta</taxon>
        <taxon>Pterygota</taxon>
        <taxon>Neoptera</taxon>
        <taxon>Endopterygota</taxon>
        <taxon>Lepidoptera</taxon>
        <taxon>Glossata</taxon>
        <taxon>Ditrysia</taxon>
        <taxon>Tineoidea</taxon>
        <taxon>Psychidae</taxon>
        <taxon>Oiketicinae</taxon>
        <taxon>Eumeta</taxon>
    </lineage>
</organism>
<keyword evidence="2" id="KW-1185">Reference proteome</keyword>
<gene>
    <name evidence="1" type="ORF">EVAR_53908_1</name>
</gene>
<accession>A0A4C1YI41</accession>
<dbReference type="AlphaFoldDB" id="A0A4C1YI41"/>
<reference evidence="1 2" key="1">
    <citation type="journal article" date="2019" name="Commun. Biol.">
        <title>The bagworm genome reveals a unique fibroin gene that provides high tensile strength.</title>
        <authorList>
            <person name="Kono N."/>
            <person name="Nakamura H."/>
            <person name="Ohtoshi R."/>
            <person name="Tomita M."/>
            <person name="Numata K."/>
            <person name="Arakawa K."/>
        </authorList>
    </citation>
    <scope>NUCLEOTIDE SEQUENCE [LARGE SCALE GENOMIC DNA]</scope>
</reference>
<dbReference type="EMBL" id="BGZK01001264">
    <property type="protein sequence ID" value="GBP75836.1"/>
    <property type="molecule type" value="Genomic_DNA"/>
</dbReference>
<dbReference type="Proteomes" id="UP000299102">
    <property type="component" value="Unassembled WGS sequence"/>
</dbReference>